<dbReference type="SUPFAM" id="SSF55781">
    <property type="entry name" value="GAF domain-like"/>
    <property type="match status" value="2"/>
</dbReference>
<protein>
    <submittedName>
        <fullName evidence="13">Two-component sensor</fullName>
    </submittedName>
</protein>
<dbReference type="Pfam" id="PF13185">
    <property type="entry name" value="GAF_2"/>
    <property type="match status" value="2"/>
</dbReference>
<evidence type="ECO:0000256" key="8">
    <source>
        <dbReference type="ARBA" id="ARBA00022842"/>
    </source>
</evidence>
<keyword evidence="10" id="KW-0902">Two-component regulatory system</keyword>
<dbReference type="GO" id="GO:0019826">
    <property type="term" value="F:oxygen sensor activity"/>
    <property type="evidence" value="ECO:0007669"/>
    <property type="project" value="UniProtKB-ARBA"/>
</dbReference>
<evidence type="ECO:0000313" key="14">
    <source>
        <dbReference type="Proteomes" id="UP000002357"/>
    </source>
</evidence>
<proteinExistence type="predicted"/>
<evidence type="ECO:0000256" key="5">
    <source>
        <dbReference type="ARBA" id="ARBA00022679"/>
    </source>
</evidence>
<dbReference type="SMART" id="SM00065">
    <property type="entry name" value="GAF"/>
    <property type="match status" value="2"/>
</dbReference>
<dbReference type="GO" id="GO:0016020">
    <property type="term" value="C:membrane"/>
    <property type="evidence" value="ECO:0007669"/>
    <property type="project" value="InterPro"/>
</dbReference>
<evidence type="ECO:0000256" key="6">
    <source>
        <dbReference type="ARBA" id="ARBA00022723"/>
    </source>
</evidence>
<dbReference type="InterPro" id="IPR029016">
    <property type="entry name" value="GAF-like_dom_sf"/>
</dbReference>
<dbReference type="FunFam" id="3.30.450.40:FF:000052">
    <property type="entry name" value="Oxygen sensor histidine kinase response regulator DevS/DosS"/>
    <property type="match status" value="1"/>
</dbReference>
<dbReference type="GO" id="GO:0070026">
    <property type="term" value="F:nitric oxide binding"/>
    <property type="evidence" value="ECO:0007669"/>
    <property type="project" value="UniProtKB-ARBA"/>
</dbReference>
<dbReference type="GO" id="GO:0019825">
    <property type="term" value="F:oxygen binding"/>
    <property type="evidence" value="ECO:0007669"/>
    <property type="project" value="UniProtKB-ARBA"/>
</dbReference>
<dbReference type="GeneID" id="93733089"/>
<dbReference type="GO" id="GO:0000287">
    <property type="term" value="F:magnesium ion binding"/>
    <property type="evidence" value="ECO:0007669"/>
    <property type="project" value="UniProtKB-ARBA"/>
</dbReference>
<feature type="compositionally biased region" description="Low complexity" evidence="11">
    <location>
        <begin position="299"/>
        <end position="309"/>
    </location>
</feature>
<dbReference type="PANTHER" id="PTHR24421:SF56">
    <property type="entry name" value="OXYGEN SENSOR HISTIDINE KINASE RESPONSE REGULATOR DOST"/>
    <property type="match status" value="1"/>
</dbReference>
<evidence type="ECO:0000256" key="1">
    <source>
        <dbReference type="ARBA" id="ARBA00001946"/>
    </source>
</evidence>
<feature type="domain" description="GAF" evidence="12">
    <location>
        <begin position="227"/>
        <end position="398"/>
    </location>
</feature>
<dbReference type="Proteomes" id="UP000002357">
    <property type="component" value="Chromosome"/>
</dbReference>
<evidence type="ECO:0000256" key="7">
    <source>
        <dbReference type="ARBA" id="ARBA00022777"/>
    </source>
</evidence>
<evidence type="ECO:0000256" key="9">
    <source>
        <dbReference type="ARBA" id="ARBA00023004"/>
    </source>
</evidence>
<dbReference type="GO" id="GO:0020037">
    <property type="term" value="F:heme binding"/>
    <property type="evidence" value="ECO:0007669"/>
    <property type="project" value="UniProtKB-ARBA"/>
</dbReference>
<dbReference type="Gene3D" id="1.20.5.1930">
    <property type="match status" value="1"/>
</dbReference>
<keyword evidence="7" id="KW-0418">Kinase</keyword>
<dbReference type="AlphaFoldDB" id="E2Q732"/>
<dbReference type="KEGG" id="sclf:BB341_26750"/>
<dbReference type="eggNOG" id="COG3850">
    <property type="taxonomic scope" value="Bacteria"/>
</dbReference>
<keyword evidence="14" id="KW-1185">Reference proteome</keyword>
<keyword evidence="9" id="KW-0408">Iron</keyword>
<reference evidence="13 14" key="1">
    <citation type="journal article" date="2010" name="Genome Biol. Evol.">
        <title>The sequence of a 1.8-mb bacterial linear plasmid reveals a rich evolutionary reservoir of secondary metabolic pathways.</title>
        <authorList>
            <person name="Medema M.H."/>
            <person name="Trefzer A."/>
            <person name="Kovalchuk A."/>
            <person name="van den Berg M."/>
            <person name="Mueller U."/>
            <person name="Heijne W."/>
            <person name="Wu L."/>
            <person name="Alam M.T."/>
            <person name="Ronning C.M."/>
            <person name="Nierman W.C."/>
            <person name="Bovenberg R.A.L."/>
            <person name="Breitling R."/>
            <person name="Takano E."/>
        </authorList>
    </citation>
    <scope>NUCLEOTIDE SEQUENCE [LARGE SCALE GENOMIC DNA]</scope>
    <source>
        <strain evidence="14">ATCC 27064 / DSM 738 / JCM 4710 / NBRC 13307 / NCIMB 12785 / NRRL 3585 / VKM Ac-602</strain>
    </source>
</reference>
<dbReference type="Gene3D" id="3.30.450.40">
    <property type="match status" value="2"/>
</dbReference>
<evidence type="ECO:0000256" key="3">
    <source>
        <dbReference type="ARBA" id="ARBA00022490"/>
    </source>
</evidence>
<organism evidence="13 14">
    <name type="scientific">Streptomyces clavuligerus</name>
    <dbReference type="NCBI Taxonomy" id="1901"/>
    <lineage>
        <taxon>Bacteria</taxon>
        <taxon>Bacillati</taxon>
        <taxon>Actinomycetota</taxon>
        <taxon>Actinomycetes</taxon>
        <taxon>Kitasatosporales</taxon>
        <taxon>Streptomycetaceae</taxon>
        <taxon>Streptomyces</taxon>
    </lineage>
</organism>
<keyword evidence="8" id="KW-0460">Magnesium</keyword>
<evidence type="ECO:0000256" key="2">
    <source>
        <dbReference type="ARBA" id="ARBA00001971"/>
    </source>
</evidence>
<dbReference type="InterPro" id="IPR003018">
    <property type="entry name" value="GAF"/>
</dbReference>
<comment type="cofactor">
    <cofactor evidence="2">
        <name>heme</name>
        <dbReference type="ChEBI" id="CHEBI:30413"/>
    </cofactor>
</comment>
<dbReference type="RefSeq" id="WP_003959343.1">
    <property type="nucleotide sequence ID" value="NZ_CM000913.1"/>
</dbReference>
<dbReference type="GO" id="GO:0000155">
    <property type="term" value="F:phosphorelay sensor kinase activity"/>
    <property type="evidence" value="ECO:0007669"/>
    <property type="project" value="InterPro"/>
</dbReference>
<evidence type="ECO:0000256" key="10">
    <source>
        <dbReference type="ARBA" id="ARBA00023012"/>
    </source>
</evidence>
<keyword evidence="5" id="KW-0808">Transferase</keyword>
<dbReference type="PANTHER" id="PTHR24421">
    <property type="entry name" value="NITRATE/NITRITE SENSOR PROTEIN NARX-RELATED"/>
    <property type="match status" value="1"/>
</dbReference>
<accession>E2Q732</accession>
<evidence type="ECO:0000256" key="4">
    <source>
        <dbReference type="ARBA" id="ARBA00022553"/>
    </source>
</evidence>
<dbReference type="SUPFAM" id="SSF55874">
    <property type="entry name" value="ATPase domain of HSP90 chaperone/DNA topoisomerase II/histidine kinase"/>
    <property type="match status" value="1"/>
</dbReference>
<dbReference type="Pfam" id="PF07730">
    <property type="entry name" value="HisKA_3"/>
    <property type="match status" value="1"/>
</dbReference>
<evidence type="ECO:0000256" key="11">
    <source>
        <dbReference type="SAM" id="MobiDB-lite"/>
    </source>
</evidence>
<dbReference type="OrthoDB" id="5241249at2"/>
<dbReference type="InterPro" id="IPR050482">
    <property type="entry name" value="Sensor_HK_TwoCompSys"/>
</dbReference>
<keyword evidence="3" id="KW-0963">Cytoplasm</keyword>
<keyword evidence="6" id="KW-0479">Metal-binding</keyword>
<feature type="domain" description="GAF" evidence="12">
    <location>
        <begin position="59"/>
        <end position="206"/>
    </location>
</feature>
<dbReference type="EMBL" id="CM000913">
    <property type="protein sequence ID" value="EFG05279.1"/>
    <property type="molecule type" value="Genomic_DNA"/>
</dbReference>
<keyword evidence="4" id="KW-0597">Phosphoprotein</keyword>
<feature type="region of interest" description="Disordered" evidence="11">
    <location>
        <begin position="260"/>
        <end position="309"/>
    </location>
</feature>
<dbReference type="InterPro" id="IPR011712">
    <property type="entry name" value="Sig_transdc_His_kin_sub3_dim/P"/>
</dbReference>
<sequence>MGGDGDGSGAQTPGAGRAPRLRLDELIDELQSRIDEVRGSRDRLNGLLEAVLSIGRELDLPQVLRGIVEAAVALVDAEYGALGVIGDEQRLAQFLPVGIDDATRRRIGDPPSGHGLLGELIRHPQALRLPDLSRHPSSSGFPAHHPPMHSFLGVPVRVRDEVFGNLYLTEKRGGGEFDAEDEAVLATLAVAAGIAIENARLFETVRLRERWLTASADFTSALLAGASEIQILEMMTDRARRITSSERGVVHRVERDGSLREALALGDSDSDSHGDGAGPGGEAQAATRSGSGSGGTGADNGSRPARPGGASLAAAALERGAPVTVTDLAADGRPGDEAGFGPAVAVPVGQKGKVRGVLVLARRAGRPPFTDAETAPLPGFTGQAALALELEDRRRDAEQMALLADRDRIARDLHDLAIQRLFATGMTLQSTRRFVDHPEATERLVRAIDDLDDTIKIIRSTIFGLRERETPKAAPGLRIRAVRALEDAARALGFAPGLRMEGLIDTDVPGTAADEVIAVLGEALTNVARHARASRAEAALLVRPGTLTVEVTDDGVGMDGAPGGRRSGLRNLAERAERLGGTLATGRGPSGGTRLTWQIPLEPAR</sequence>
<dbReference type="InterPro" id="IPR003594">
    <property type="entry name" value="HATPase_dom"/>
</dbReference>
<dbReference type="GO" id="GO:0046983">
    <property type="term" value="F:protein dimerization activity"/>
    <property type="evidence" value="ECO:0007669"/>
    <property type="project" value="InterPro"/>
</dbReference>
<dbReference type="Pfam" id="PF02518">
    <property type="entry name" value="HATPase_c"/>
    <property type="match status" value="1"/>
</dbReference>
<dbReference type="STRING" id="1901.BB341_26750"/>
<evidence type="ECO:0000259" key="12">
    <source>
        <dbReference type="SMART" id="SM00065"/>
    </source>
</evidence>
<dbReference type="GO" id="GO:0070483">
    <property type="term" value="P:detection of hypoxia"/>
    <property type="evidence" value="ECO:0007669"/>
    <property type="project" value="UniProtKB-ARBA"/>
</dbReference>
<gene>
    <name evidence="13" type="ORF">SCLAV_0203</name>
</gene>
<dbReference type="Gene3D" id="3.30.565.10">
    <property type="entry name" value="Histidine kinase-like ATPase, C-terminal domain"/>
    <property type="match status" value="1"/>
</dbReference>
<comment type="cofactor">
    <cofactor evidence="1">
        <name>Mg(2+)</name>
        <dbReference type="ChEBI" id="CHEBI:18420"/>
    </cofactor>
</comment>
<dbReference type="GO" id="GO:0005524">
    <property type="term" value="F:ATP binding"/>
    <property type="evidence" value="ECO:0007669"/>
    <property type="project" value="UniProtKB-ARBA"/>
</dbReference>
<name>E2Q732_STRCL</name>
<dbReference type="GO" id="GO:0070025">
    <property type="term" value="F:carbon monoxide binding"/>
    <property type="evidence" value="ECO:0007669"/>
    <property type="project" value="UniProtKB-ARBA"/>
</dbReference>
<dbReference type="InterPro" id="IPR036890">
    <property type="entry name" value="HATPase_C_sf"/>
</dbReference>
<evidence type="ECO:0000313" key="13">
    <source>
        <dbReference type="EMBL" id="EFG05279.1"/>
    </source>
</evidence>
<dbReference type="CDD" id="cd16917">
    <property type="entry name" value="HATPase_UhpB-NarQ-NarX-like"/>
    <property type="match status" value="1"/>
</dbReference>